<dbReference type="Gene3D" id="3.40.390.10">
    <property type="entry name" value="Collagenase (Catalytic Domain)"/>
    <property type="match status" value="1"/>
</dbReference>
<feature type="domain" description="Peptidase metallopeptidase" evidence="2">
    <location>
        <begin position="31"/>
        <end position="213"/>
    </location>
</feature>
<gene>
    <name evidence="3" type="ORF">OCK74_19995</name>
</gene>
<evidence type="ECO:0000313" key="4">
    <source>
        <dbReference type="Proteomes" id="UP001155483"/>
    </source>
</evidence>
<dbReference type="GO" id="GO:0006508">
    <property type="term" value="P:proteolysis"/>
    <property type="evidence" value="ECO:0007669"/>
    <property type="project" value="InterPro"/>
</dbReference>
<keyword evidence="1" id="KW-0732">Signal</keyword>
<dbReference type="InterPro" id="IPR024079">
    <property type="entry name" value="MetalloPept_cat_dom_sf"/>
</dbReference>
<dbReference type="RefSeq" id="WP_279298854.1">
    <property type="nucleotide sequence ID" value="NZ_JAOTIF010000020.1"/>
</dbReference>
<sequence>MRYLLLLCLLVLQIKIFAQDPHPISGINMLKNSRWPSRADGKTVIEVSWENPSSSNLQQREWVKTAIENTWETYANIDFVGWGQSNANSSGLRIFIDDYCHPHTKGLGTALDGKLKGMELNFNFLGQYKCYGLTKEDCIKFIAVHEFGHALGLSHEQNRKDCLCNEDPQGSDGDFYVTPCDLESVMNYCNPKWSNYGKLSTNDVVGIQVIYGKPQGSSIIANLNEIRVIPCTRNLADRARTIKNIVRASSAYNVRSFTEESNPVPQKAIDRLPSAITIRYFHPNDEAKAKGLKTLLASQGFNNNSIGIEDMSSVMGSTMPNYIEIWTKEQTVSGSVVNLDEIRFIPGSLEGIDKLVDIVGFLEGSSNVKVKNYTVDEDIVPQRALANLPNSITIRYFHPDDETKGLALKRFIEAKGFSSSIISVENMLPKMSKTYPNYIEIWAK</sequence>
<proteinExistence type="predicted"/>
<dbReference type="AlphaFoldDB" id="A0A9X2XY95"/>
<protein>
    <recommendedName>
        <fullName evidence="2">Peptidase metallopeptidase domain-containing protein</fullName>
    </recommendedName>
</protein>
<feature type="chain" id="PRO_5040809392" description="Peptidase metallopeptidase domain-containing protein" evidence="1">
    <location>
        <begin position="19"/>
        <end position="444"/>
    </location>
</feature>
<dbReference type="InterPro" id="IPR006026">
    <property type="entry name" value="Peptidase_Metallo"/>
</dbReference>
<dbReference type="Proteomes" id="UP001155483">
    <property type="component" value="Unassembled WGS sequence"/>
</dbReference>
<dbReference type="SMART" id="SM00235">
    <property type="entry name" value="ZnMc"/>
    <property type="match status" value="1"/>
</dbReference>
<evidence type="ECO:0000313" key="3">
    <source>
        <dbReference type="EMBL" id="MCU7551415.1"/>
    </source>
</evidence>
<reference evidence="3" key="2">
    <citation type="submission" date="2023-04" db="EMBL/GenBank/DDBJ databases">
        <title>Paracnuella aquatica gen. nov., sp. nov., a member of the family Chitinophagaceae isolated from a hot spring.</title>
        <authorList>
            <person name="Wang C."/>
        </authorList>
    </citation>
    <scope>NUCLEOTIDE SEQUENCE</scope>
    <source>
        <strain evidence="3">LB-8</strain>
    </source>
</reference>
<dbReference type="SUPFAM" id="SSF55486">
    <property type="entry name" value="Metalloproteases ('zincins'), catalytic domain"/>
    <property type="match status" value="1"/>
</dbReference>
<dbReference type="GO" id="GO:0008270">
    <property type="term" value="F:zinc ion binding"/>
    <property type="evidence" value="ECO:0007669"/>
    <property type="project" value="InterPro"/>
</dbReference>
<dbReference type="EMBL" id="JAOTIF010000020">
    <property type="protein sequence ID" value="MCU7551415.1"/>
    <property type="molecule type" value="Genomic_DNA"/>
</dbReference>
<feature type="signal peptide" evidence="1">
    <location>
        <begin position="1"/>
        <end position="18"/>
    </location>
</feature>
<keyword evidence="4" id="KW-1185">Reference proteome</keyword>
<organism evidence="3 4">
    <name type="scientific">Paraflavisolibacter caeni</name>
    <dbReference type="NCBI Taxonomy" id="2982496"/>
    <lineage>
        <taxon>Bacteria</taxon>
        <taxon>Pseudomonadati</taxon>
        <taxon>Bacteroidota</taxon>
        <taxon>Chitinophagia</taxon>
        <taxon>Chitinophagales</taxon>
        <taxon>Chitinophagaceae</taxon>
        <taxon>Paraflavisolibacter</taxon>
    </lineage>
</organism>
<comment type="caution">
    <text evidence="3">The sequence shown here is derived from an EMBL/GenBank/DDBJ whole genome shotgun (WGS) entry which is preliminary data.</text>
</comment>
<evidence type="ECO:0000259" key="2">
    <source>
        <dbReference type="SMART" id="SM00235"/>
    </source>
</evidence>
<evidence type="ECO:0000256" key="1">
    <source>
        <dbReference type="SAM" id="SignalP"/>
    </source>
</evidence>
<reference evidence="3" key="1">
    <citation type="submission" date="2022-09" db="EMBL/GenBank/DDBJ databases">
        <authorList>
            <person name="Yuan C."/>
            <person name="Ke Z."/>
        </authorList>
    </citation>
    <scope>NUCLEOTIDE SEQUENCE</scope>
    <source>
        <strain evidence="3">LB-8</strain>
    </source>
</reference>
<name>A0A9X2XY95_9BACT</name>
<dbReference type="GO" id="GO:0008237">
    <property type="term" value="F:metallopeptidase activity"/>
    <property type="evidence" value="ECO:0007669"/>
    <property type="project" value="InterPro"/>
</dbReference>
<accession>A0A9X2XY95</accession>